<feature type="transmembrane region" description="Helical" evidence="7">
    <location>
        <begin position="199"/>
        <end position="224"/>
    </location>
</feature>
<dbReference type="Pfam" id="PF00528">
    <property type="entry name" value="BPD_transp_1"/>
    <property type="match status" value="1"/>
</dbReference>
<dbReference type="EMBL" id="JACHGN010000026">
    <property type="protein sequence ID" value="MBB5138911.1"/>
    <property type="molecule type" value="Genomic_DNA"/>
</dbReference>
<evidence type="ECO:0000256" key="2">
    <source>
        <dbReference type="ARBA" id="ARBA00022448"/>
    </source>
</evidence>
<comment type="similarity">
    <text evidence="7">Belongs to the binding-protein-dependent transport system permease family.</text>
</comment>
<comment type="caution">
    <text evidence="9">The sequence shown here is derived from an EMBL/GenBank/DDBJ whole genome shotgun (WGS) entry which is preliminary data.</text>
</comment>
<keyword evidence="10" id="KW-1185">Reference proteome</keyword>
<evidence type="ECO:0000259" key="8">
    <source>
        <dbReference type="PROSITE" id="PS50928"/>
    </source>
</evidence>
<dbReference type="GO" id="GO:0055085">
    <property type="term" value="P:transmembrane transport"/>
    <property type="evidence" value="ECO:0007669"/>
    <property type="project" value="InterPro"/>
</dbReference>
<reference evidence="9 10" key="1">
    <citation type="submission" date="2020-08" db="EMBL/GenBank/DDBJ databases">
        <title>Genomic Encyclopedia of Type Strains, Phase IV (KMG-IV): sequencing the most valuable type-strain genomes for metagenomic binning, comparative biology and taxonomic classification.</title>
        <authorList>
            <person name="Goeker M."/>
        </authorList>
    </citation>
    <scope>NUCLEOTIDE SEQUENCE [LARGE SCALE GENOMIC DNA]</scope>
    <source>
        <strain evidence="9 10">DSM 45615</strain>
    </source>
</reference>
<protein>
    <submittedName>
        <fullName evidence="9">Multiple sugar transport system permease protein</fullName>
    </submittedName>
</protein>
<feature type="transmembrane region" description="Helical" evidence="7">
    <location>
        <begin position="125"/>
        <end position="147"/>
    </location>
</feature>
<proteinExistence type="inferred from homology"/>
<evidence type="ECO:0000256" key="7">
    <source>
        <dbReference type="RuleBase" id="RU363032"/>
    </source>
</evidence>
<evidence type="ECO:0000313" key="10">
    <source>
        <dbReference type="Proteomes" id="UP000578449"/>
    </source>
</evidence>
<evidence type="ECO:0000256" key="1">
    <source>
        <dbReference type="ARBA" id="ARBA00004651"/>
    </source>
</evidence>
<feature type="transmembrane region" description="Helical" evidence="7">
    <location>
        <begin position="12"/>
        <end position="33"/>
    </location>
</feature>
<feature type="transmembrane region" description="Helical" evidence="7">
    <location>
        <begin position="92"/>
        <end position="113"/>
    </location>
</feature>
<dbReference type="InterPro" id="IPR035906">
    <property type="entry name" value="MetI-like_sf"/>
</dbReference>
<dbReference type="PANTHER" id="PTHR43744:SF12">
    <property type="entry name" value="ABC TRANSPORTER PERMEASE PROTEIN MG189-RELATED"/>
    <property type="match status" value="1"/>
</dbReference>
<name>A0A840PM95_9ACTN</name>
<keyword evidence="9" id="KW-0762">Sugar transport</keyword>
<sequence length="296" mass="32541">MSRNTRPSIGRVVAWACLIAAVVISLFPLYWMLRTAITPGRELAADNAGLLPDNPTLINFERVLGLVGREEARAAGGSGAELDFFLYLRNSVVYTGLITVVQTLLCAMGGYAFARLRFRGRDALFGLFVAALMVPPIFTLLPNFVLVKELGWLNTYQGLVAPSLLMTPFAVFFLRQFFLGIPREVEQAALIDGAGRWTIFWRVVLPMTKGPLLTLALTTAVWTWNDYLWPLLVAPGEETRVLTAALGIFLRQSPNTSPDWTGLMAGSALSVVPVLLLVVFFGRRLVDSIQFSGMKG</sequence>
<keyword evidence="5 7" id="KW-1133">Transmembrane helix</keyword>
<keyword evidence="2 7" id="KW-0813">Transport</keyword>
<dbReference type="Proteomes" id="UP000578449">
    <property type="component" value="Unassembled WGS sequence"/>
</dbReference>
<dbReference type="PANTHER" id="PTHR43744">
    <property type="entry name" value="ABC TRANSPORTER PERMEASE PROTEIN MG189-RELATED-RELATED"/>
    <property type="match status" value="1"/>
</dbReference>
<comment type="subcellular location">
    <subcellularLocation>
        <location evidence="1 7">Cell membrane</location>
        <topology evidence="1 7">Multi-pass membrane protein</topology>
    </subcellularLocation>
</comment>
<feature type="domain" description="ABC transmembrane type-1" evidence="8">
    <location>
        <begin position="88"/>
        <end position="281"/>
    </location>
</feature>
<dbReference type="SUPFAM" id="SSF161098">
    <property type="entry name" value="MetI-like"/>
    <property type="match status" value="1"/>
</dbReference>
<organism evidence="9 10">
    <name type="scientific">Thermocatellispora tengchongensis</name>
    <dbReference type="NCBI Taxonomy" id="1073253"/>
    <lineage>
        <taxon>Bacteria</taxon>
        <taxon>Bacillati</taxon>
        <taxon>Actinomycetota</taxon>
        <taxon>Actinomycetes</taxon>
        <taxon>Streptosporangiales</taxon>
        <taxon>Streptosporangiaceae</taxon>
        <taxon>Thermocatellispora</taxon>
    </lineage>
</organism>
<feature type="transmembrane region" description="Helical" evidence="7">
    <location>
        <begin position="159"/>
        <end position="178"/>
    </location>
</feature>
<dbReference type="AlphaFoldDB" id="A0A840PM95"/>
<keyword evidence="4 7" id="KW-0812">Transmembrane</keyword>
<evidence type="ECO:0000256" key="6">
    <source>
        <dbReference type="ARBA" id="ARBA00023136"/>
    </source>
</evidence>
<dbReference type="GO" id="GO:0005886">
    <property type="term" value="C:plasma membrane"/>
    <property type="evidence" value="ECO:0007669"/>
    <property type="project" value="UniProtKB-SubCell"/>
</dbReference>
<evidence type="ECO:0000256" key="3">
    <source>
        <dbReference type="ARBA" id="ARBA00022475"/>
    </source>
</evidence>
<evidence type="ECO:0000256" key="5">
    <source>
        <dbReference type="ARBA" id="ARBA00022989"/>
    </source>
</evidence>
<gene>
    <name evidence="9" type="ORF">HNP84_008673</name>
</gene>
<dbReference type="CDD" id="cd06261">
    <property type="entry name" value="TM_PBP2"/>
    <property type="match status" value="1"/>
</dbReference>
<evidence type="ECO:0000313" key="9">
    <source>
        <dbReference type="EMBL" id="MBB5138911.1"/>
    </source>
</evidence>
<dbReference type="RefSeq" id="WP_185055769.1">
    <property type="nucleotide sequence ID" value="NZ_BAABIX010000014.1"/>
</dbReference>
<accession>A0A840PM95</accession>
<dbReference type="PROSITE" id="PS50928">
    <property type="entry name" value="ABC_TM1"/>
    <property type="match status" value="1"/>
</dbReference>
<keyword evidence="3" id="KW-1003">Cell membrane</keyword>
<evidence type="ECO:0000256" key="4">
    <source>
        <dbReference type="ARBA" id="ARBA00022692"/>
    </source>
</evidence>
<feature type="transmembrane region" description="Helical" evidence="7">
    <location>
        <begin position="260"/>
        <end position="281"/>
    </location>
</feature>
<dbReference type="Gene3D" id="1.10.3720.10">
    <property type="entry name" value="MetI-like"/>
    <property type="match status" value="1"/>
</dbReference>
<dbReference type="InterPro" id="IPR000515">
    <property type="entry name" value="MetI-like"/>
</dbReference>
<keyword evidence="6 7" id="KW-0472">Membrane</keyword>